<protein>
    <submittedName>
        <fullName evidence="1">DUF4402 domain-containing protein</fullName>
    </submittedName>
</protein>
<keyword evidence="2" id="KW-1185">Reference proteome</keyword>
<evidence type="ECO:0000313" key="1">
    <source>
        <dbReference type="EMBL" id="MFC3031810.1"/>
    </source>
</evidence>
<gene>
    <name evidence="1" type="ORF">ACFOEE_04705</name>
</gene>
<dbReference type="InterPro" id="IPR025514">
    <property type="entry name" value="DUF4402"/>
</dbReference>
<dbReference type="Proteomes" id="UP001595453">
    <property type="component" value="Unassembled WGS sequence"/>
</dbReference>
<comment type="caution">
    <text evidence="1">The sequence shown here is derived from an EMBL/GenBank/DDBJ whole genome shotgun (WGS) entry which is preliminary data.</text>
</comment>
<reference evidence="2" key="1">
    <citation type="journal article" date="2019" name="Int. J. Syst. Evol. Microbiol.">
        <title>The Global Catalogue of Microorganisms (GCM) 10K type strain sequencing project: providing services to taxonomists for standard genome sequencing and annotation.</title>
        <authorList>
            <consortium name="The Broad Institute Genomics Platform"/>
            <consortium name="The Broad Institute Genome Sequencing Center for Infectious Disease"/>
            <person name="Wu L."/>
            <person name="Ma J."/>
        </authorList>
    </citation>
    <scope>NUCLEOTIDE SEQUENCE [LARGE SCALE GENOMIC DNA]</scope>
    <source>
        <strain evidence="2">KCTC 42730</strain>
    </source>
</reference>
<name>A0ABV7CGS9_9GAMM</name>
<sequence>MILAFLTTFTIVQNLDFGEIALMRNHQKSELTVKTSGEIISSGAIYIFTPGHAAELLLQSSSPQTELQISALVTAPMGSAFASNTFNLIDLNYPSSVVTDSSGMATITLGGTIQSSGNGVTYQDSHYQTSIAITVTY</sequence>
<proteinExistence type="predicted"/>
<evidence type="ECO:0000313" key="2">
    <source>
        <dbReference type="Proteomes" id="UP001595453"/>
    </source>
</evidence>
<dbReference type="RefSeq" id="WP_377121421.1">
    <property type="nucleotide sequence ID" value="NZ_JBHRSD010000010.1"/>
</dbReference>
<organism evidence="1 2">
    <name type="scientific">Pseudoalteromonas fenneropenaei</name>
    <dbReference type="NCBI Taxonomy" id="1737459"/>
    <lineage>
        <taxon>Bacteria</taxon>
        <taxon>Pseudomonadati</taxon>
        <taxon>Pseudomonadota</taxon>
        <taxon>Gammaproteobacteria</taxon>
        <taxon>Alteromonadales</taxon>
        <taxon>Pseudoalteromonadaceae</taxon>
        <taxon>Pseudoalteromonas</taxon>
    </lineage>
</organism>
<dbReference type="Pfam" id="PF14352">
    <property type="entry name" value="DUF4402"/>
    <property type="match status" value="1"/>
</dbReference>
<accession>A0ABV7CGS9</accession>
<dbReference type="EMBL" id="JBHRSD010000010">
    <property type="protein sequence ID" value="MFC3031810.1"/>
    <property type="molecule type" value="Genomic_DNA"/>
</dbReference>